<evidence type="ECO:0000313" key="1">
    <source>
        <dbReference type="EMBL" id="RWR97976.1"/>
    </source>
</evidence>
<evidence type="ECO:0000313" key="2">
    <source>
        <dbReference type="Proteomes" id="UP000283530"/>
    </source>
</evidence>
<organism evidence="1 2">
    <name type="scientific">Cinnamomum micranthum f. kanehirae</name>
    <dbReference type="NCBI Taxonomy" id="337451"/>
    <lineage>
        <taxon>Eukaryota</taxon>
        <taxon>Viridiplantae</taxon>
        <taxon>Streptophyta</taxon>
        <taxon>Embryophyta</taxon>
        <taxon>Tracheophyta</taxon>
        <taxon>Spermatophyta</taxon>
        <taxon>Magnoliopsida</taxon>
        <taxon>Magnoliidae</taxon>
        <taxon>Laurales</taxon>
        <taxon>Lauraceae</taxon>
        <taxon>Cinnamomum</taxon>
    </lineage>
</organism>
<comment type="caution">
    <text evidence="1">The sequence shown here is derived from an EMBL/GenBank/DDBJ whole genome shotgun (WGS) entry which is preliminary data.</text>
</comment>
<gene>
    <name evidence="1" type="ORF">CKAN_02745400</name>
</gene>
<accession>A0A3S3N8P6</accession>
<proteinExistence type="predicted"/>
<sequence>MVISKQQQEGDALPIEMGKEEYVDGFTVHTIIFTMATSNIVPEHEEPLSSIEKGWKSSHLTQYQGF</sequence>
<dbReference type="Proteomes" id="UP000283530">
    <property type="component" value="Unassembled WGS sequence"/>
</dbReference>
<keyword evidence="2" id="KW-1185">Reference proteome</keyword>
<name>A0A3S3N8P6_9MAGN</name>
<dbReference type="EMBL" id="QPKB01000313">
    <property type="protein sequence ID" value="RWR97976.1"/>
    <property type="molecule type" value="Genomic_DNA"/>
</dbReference>
<reference evidence="1 2" key="1">
    <citation type="journal article" date="2019" name="Nat. Plants">
        <title>Stout camphor tree genome fills gaps in understanding of flowering plant genome evolution.</title>
        <authorList>
            <person name="Chaw S.M."/>
            <person name="Liu Y.C."/>
            <person name="Wu Y.W."/>
            <person name="Wang H.Y."/>
            <person name="Lin C.I."/>
            <person name="Wu C.S."/>
            <person name="Ke H.M."/>
            <person name="Chang L.Y."/>
            <person name="Hsu C.Y."/>
            <person name="Yang H.T."/>
            <person name="Sudianto E."/>
            <person name="Hsu M.H."/>
            <person name="Wu K.P."/>
            <person name="Wang L.N."/>
            <person name="Leebens-Mack J.H."/>
            <person name="Tsai I.J."/>
        </authorList>
    </citation>
    <scope>NUCLEOTIDE SEQUENCE [LARGE SCALE GENOMIC DNA]</scope>
    <source>
        <strain evidence="2">cv. Chaw 1501</strain>
        <tissue evidence="1">Young leaves</tissue>
    </source>
</reference>
<protein>
    <submittedName>
        <fullName evidence="1">Uncharacterized protein</fullName>
    </submittedName>
</protein>
<dbReference type="AlphaFoldDB" id="A0A3S3N8P6"/>